<reference evidence="1" key="1">
    <citation type="submission" date="2023-03" db="EMBL/GenBank/DDBJ databases">
        <title>Massive genome expansion in bonnet fungi (Mycena s.s.) driven by repeated elements and novel gene families across ecological guilds.</title>
        <authorList>
            <consortium name="Lawrence Berkeley National Laboratory"/>
            <person name="Harder C.B."/>
            <person name="Miyauchi S."/>
            <person name="Viragh M."/>
            <person name="Kuo A."/>
            <person name="Thoen E."/>
            <person name="Andreopoulos B."/>
            <person name="Lu D."/>
            <person name="Skrede I."/>
            <person name="Drula E."/>
            <person name="Henrissat B."/>
            <person name="Morin E."/>
            <person name="Kohler A."/>
            <person name="Barry K."/>
            <person name="LaButti K."/>
            <person name="Morin E."/>
            <person name="Salamov A."/>
            <person name="Lipzen A."/>
            <person name="Mereny Z."/>
            <person name="Hegedus B."/>
            <person name="Baldrian P."/>
            <person name="Stursova M."/>
            <person name="Weitz H."/>
            <person name="Taylor A."/>
            <person name="Grigoriev I.V."/>
            <person name="Nagy L.G."/>
            <person name="Martin F."/>
            <person name="Kauserud H."/>
        </authorList>
    </citation>
    <scope>NUCLEOTIDE SEQUENCE</scope>
    <source>
        <strain evidence="1">CBHHK067</strain>
    </source>
</reference>
<comment type="caution">
    <text evidence="1">The sequence shown here is derived from an EMBL/GenBank/DDBJ whole genome shotgun (WGS) entry which is preliminary data.</text>
</comment>
<name>A0AAD7G783_MYCRO</name>
<protein>
    <submittedName>
        <fullName evidence="1">Uncharacterized protein</fullName>
    </submittedName>
</protein>
<organism evidence="1 2">
    <name type="scientific">Mycena rosella</name>
    <name type="common">Pink bonnet</name>
    <name type="synonym">Agaricus rosellus</name>
    <dbReference type="NCBI Taxonomy" id="1033263"/>
    <lineage>
        <taxon>Eukaryota</taxon>
        <taxon>Fungi</taxon>
        <taxon>Dikarya</taxon>
        <taxon>Basidiomycota</taxon>
        <taxon>Agaricomycotina</taxon>
        <taxon>Agaricomycetes</taxon>
        <taxon>Agaricomycetidae</taxon>
        <taxon>Agaricales</taxon>
        <taxon>Marasmiineae</taxon>
        <taxon>Mycenaceae</taxon>
        <taxon>Mycena</taxon>
    </lineage>
</organism>
<proteinExistence type="predicted"/>
<keyword evidence="2" id="KW-1185">Reference proteome</keyword>
<dbReference type="Proteomes" id="UP001221757">
    <property type="component" value="Unassembled WGS sequence"/>
</dbReference>
<dbReference type="AlphaFoldDB" id="A0AAD7G783"/>
<evidence type="ECO:0000313" key="2">
    <source>
        <dbReference type="Proteomes" id="UP001221757"/>
    </source>
</evidence>
<evidence type="ECO:0000313" key="1">
    <source>
        <dbReference type="EMBL" id="KAJ7666542.1"/>
    </source>
</evidence>
<accession>A0AAD7G783</accession>
<gene>
    <name evidence="1" type="ORF">B0H17DRAFT_879763</name>
</gene>
<feature type="non-terminal residue" evidence="1">
    <location>
        <position position="56"/>
    </location>
</feature>
<dbReference type="EMBL" id="JARKIE010000208">
    <property type="protein sequence ID" value="KAJ7666542.1"/>
    <property type="molecule type" value="Genomic_DNA"/>
</dbReference>
<sequence>IQIPVEVKDNWPDMVAQAATYARCLFSASPSRAFALVLAYHHTDCELRFLIFHRGG</sequence>
<feature type="non-terminal residue" evidence="1">
    <location>
        <position position="1"/>
    </location>
</feature>